<dbReference type="InterPro" id="IPR050300">
    <property type="entry name" value="GDXG_lipolytic_enzyme"/>
</dbReference>
<dbReference type="RefSeq" id="WP_349543905.1">
    <property type="nucleotide sequence ID" value="NZ_JAOALG010000002.1"/>
</dbReference>
<feature type="domain" description="Alpha/beta hydrolase fold-3" evidence="2">
    <location>
        <begin position="78"/>
        <end position="276"/>
    </location>
</feature>
<dbReference type="Gene3D" id="3.40.50.1820">
    <property type="entry name" value="alpha/beta hydrolase"/>
    <property type="match status" value="1"/>
</dbReference>
<keyword evidence="1 3" id="KW-0378">Hydrolase</keyword>
<dbReference type="GO" id="GO:0016787">
    <property type="term" value="F:hydrolase activity"/>
    <property type="evidence" value="ECO:0007669"/>
    <property type="project" value="UniProtKB-KW"/>
</dbReference>
<evidence type="ECO:0000256" key="1">
    <source>
        <dbReference type="ARBA" id="ARBA00022801"/>
    </source>
</evidence>
<dbReference type="EMBL" id="JAOALG010000002">
    <property type="protein sequence ID" value="MEQ5841960.1"/>
    <property type="molecule type" value="Genomic_DNA"/>
</dbReference>
<dbReference type="PANTHER" id="PTHR48081:SF8">
    <property type="entry name" value="ALPHA_BETA HYDROLASE FOLD-3 DOMAIN-CONTAINING PROTEIN-RELATED"/>
    <property type="match status" value="1"/>
</dbReference>
<reference evidence="3 4" key="1">
    <citation type="journal article" date="2024" name="Chem. Sci.">
        <title>Discovery of a lagriamide polyketide by integrated genome mining, isotopic labeling, and untargeted metabolomics.</title>
        <authorList>
            <person name="Fergusson C.H."/>
            <person name="Saulog J."/>
            <person name="Paulo B.S."/>
            <person name="Wilson D.M."/>
            <person name="Liu D.Y."/>
            <person name="Morehouse N.J."/>
            <person name="Waterworth S."/>
            <person name="Barkei J."/>
            <person name="Gray C.A."/>
            <person name="Kwan J.C."/>
            <person name="Eustaquio A.S."/>
            <person name="Linington R.G."/>
        </authorList>
    </citation>
    <scope>NUCLEOTIDE SEQUENCE [LARGE SCALE GENOMIC DNA]</scope>
    <source>
        <strain evidence="3 4">RL17-338-BIF-B</strain>
    </source>
</reference>
<comment type="caution">
    <text evidence="3">The sequence shown here is derived from an EMBL/GenBank/DDBJ whole genome shotgun (WGS) entry which is preliminary data.</text>
</comment>
<dbReference type="Proteomes" id="UP001469089">
    <property type="component" value="Unassembled WGS sequence"/>
</dbReference>
<name>A0ABV1LRP2_9BURK</name>
<keyword evidence="4" id="KW-1185">Reference proteome</keyword>
<protein>
    <submittedName>
        <fullName evidence="3">Alpha/beta hydrolase</fullName>
    </submittedName>
</protein>
<evidence type="ECO:0000313" key="3">
    <source>
        <dbReference type="EMBL" id="MEQ5841960.1"/>
    </source>
</evidence>
<evidence type="ECO:0000259" key="2">
    <source>
        <dbReference type="Pfam" id="PF07859"/>
    </source>
</evidence>
<organism evidence="3 4">
    <name type="scientific">Paraburkholderia acidicola</name>
    <dbReference type="NCBI Taxonomy" id="1912599"/>
    <lineage>
        <taxon>Bacteria</taxon>
        <taxon>Pseudomonadati</taxon>
        <taxon>Pseudomonadota</taxon>
        <taxon>Betaproteobacteria</taxon>
        <taxon>Burkholderiales</taxon>
        <taxon>Burkholderiaceae</taxon>
        <taxon>Paraburkholderia</taxon>
    </lineage>
</organism>
<dbReference type="PANTHER" id="PTHR48081">
    <property type="entry name" value="AB HYDROLASE SUPERFAMILY PROTEIN C4A8.06C"/>
    <property type="match status" value="1"/>
</dbReference>
<dbReference type="InterPro" id="IPR029058">
    <property type="entry name" value="AB_hydrolase_fold"/>
</dbReference>
<proteinExistence type="predicted"/>
<gene>
    <name evidence="3" type="ORF">N0A02_21210</name>
</gene>
<dbReference type="SUPFAM" id="SSF53474">
    <property type="entry name" value="alpha/beta-Hydrolases"/>
    <property type="match status" value="1"/>
</dbReference>
<evidence type="ECO:0000313" key="4">
    <source>
        <dbReference type="Proteomes" id="UP001469089"/>
    </source>
</evidence>
<accession>A0ABV1LRP2</accession>
<dbReference type="InterPro" id="IPR013094">
    <property type="entry name" value="AB_hydrolase_3"/>
</dbReference>
<dbReference type="Pfam" id="PF07859">
    <property type="entry name" value="Abhydrolase_3"/>
    <property type="match status" value="1"/>
</dbReference>
<sequence>MTSLRHKLIVLLLKGVQYQRRSWGGKLPQKLAEACAKPGGPPRRLPAHLRIERTDMLGRACYVLSPRSTVEPTLLNHVLYLHGGGYVDPIHPAHWKFLQRLVHETGCRVVVPLYPRTPEHQFQDALAMVDASYANLLGNVSKDRFVIMGDSAGGGMALAFAQHLVATKRTPPRELVLISPWLDVTMNNPDISFVEQRDPWLDRHELVECGRMYAGGGSADHPFVSPINGSVSGIDRITVFIGGRDMFLPDCVKFAAAAKQTTNVNIVYEPQMIHVWPILPIPEARAAQNLIFRSVLFPESSGAH</sequence>